<reference evidence="1 2" key="1">
    <citation type="journal article" name="Front. Microbiol.">
        <title>Sugar Metabolism of the First Thermophilic Planctomycete Thermogutta terrifontis: Comparative Genomic and Transcriptomic Approaches.</title>
        <authorList>
            <person name="Elcheninov A.G."/>
            <person name="Menzel P."/>
            <person name="Gudbergsdottir S.R."/>
            <person name="Slesarev A.I."/>
            <person name="Kadnikov V.V."/>
            <person name="Krogh A."/>
            <person name="Bonch-Osmolovskaya E.A."/>
            <person name="Peng X."/>
            <person name="Kublanov I.V."/>
        </authorList>
    </citation>
    <scope>NUCLEOTIDE SEQUENCE [LARGE SCALE GENOMIC DNA]</scope>
    <source>
        <strain evidence="1 2">R1</strain>
    </source>
</reference>
<dbReference type="InterPro" id="IPR005358">
    <property type="entry name" value="Puta_zinc/iron-chelating_dom"/>
</dbReference>
<protein>
    <recommendedName>
        <fullName evidence="3">YkgJ family cysteine cluster protein</fullName>
    </recommendedName>
</protein>
<dbReference type="KEGG" id="ttf:THTE_4371"/>
<gene>
    <name evidence="1" type="ORF">THTE_4371</name>
</gene>
<accession>A0A286RLY8</accession>
<evidence type="ECO:0000313" key="1">
    <source>
        <dbReference type="EMBL" id="ASV76972.1"/>
    </source>
</evidence>
<proteinExistence type="predicted"/>
<dbReference type="Proteomes" id="UP000215086">
    <property type="component" value="Chromosome"/>
</dbReference>
<dbReference type="PANTHER" id="PTHR35866:SF1">
    <property type="entry name" value="YKGJ FAMILY CYSTEINE CLUSTER PROTEIN"/>
    <property type="match status" value="1"/>
</dbReference>
<dbReference type="PANTHER" id="PTHR35866">
    <property type="entry name" value="PUTATIVE-RELATED"/>
    <property type="match status" value="1"/>
</dbReference>
<sequence length="419" mass="47825">MEERWTCHGCGICCRHVIIPLSPEEYARIRAQGWDKDPTLAGKRLFVRTQLWPPRYRLAHQEDGYCVFLSPTGRCRIHERFGAEAKPLVCRMFPYQTVALDKFAYLTLRHNCPSVIRHAGQPLSQQEDQWRPLAEHPRLRPQATVPPPITLGYRGTWNQFLRSAAVVERLLCNPSYPMVRRLVHALLFAQTLDACRLSRLDQERYIELLRMLEESVPKEAEPLFRDRVPPDAASQFIFRRVLLDYLRLHPGFPLQESWQGRIQWAKMALAIARGKGTIPALAPPEVALKFEGEPATFSGSVSLAELDRSLTGLHRDVLKPLDEYYEAMAISRRFAVNGRRGWPLTDRIRALAASFPAALAVLRLATPGRLPTADDMMAVVIALDRGEGLASLASRTYRRRLRALGRSGQLIRLVIWWAR</sequence>
<evidence type="ECO:0008006" key="3">
    <source>
        <dbReference type="Google" id="ProtNLM"/>
    </source>
</evidence>
<organism evidence="1 2">
    <name type="scientific">Thermogutta terrifontis</name>
    <dbReference type="NCBI Taxonomy" id="1331910"/>
    <lineage>
        <taxon>Bacteria</taxon>
        <taxon>Pseudomonadati</taxon>
        <taxon>Planctomycetota</taxon>
        <taxon>Planctomycetia</taxon>
        <taxon>Pirellulales</taxon>
        <taxon>Thermoguttaceae</taxon>
        <taxon>Thermogutta</taxon>
    </lineage>
</organism>
<evidence type="ECO:0000313" key="2">
    <source>
        <dbReference type="Proteomes" id="UP000215086"/>
    </source>
</evidence>
<dbReference type="EMBL" id="CP018477">
    <property type="protein sequence ID" value="ASV76972.1"/>
    <property type="molecule type" value="Genomic_DNA"/>
</dbReference>
<keyword evidence="2" id="KW-1185">Reference proteome</keyword>
<dbReference type="Pfam" id="PF03692">
    <property type="entry name" value="CxxCxxCC"/>
    <property type="match status" value="1"/>
</dbReference>
<name>A0A286RLY8_9BACT</name>
<dbReference type="AlphaFoldDB" id="A0A286RLY8"/>